<evidence type="ECO:0000313" key="3">
    <source>
        <dbReference type="EMBL" id="CCD13267.1"/>
    </source>
</evidence>
<evidence type="ECO:0000259" key="2">
    <source>
        <dbReference type="Pfam" id="PF04991"/>
    </source>
</evidence>
<dbReference type="InterPro" id="IPR007074">
    <property type="entry name" value="LicD/FKTN/FKRP_NTP_transf"/>
</dbReference>
<protein>
    <submittedName>
        <fullName evidence="3">WGS project CAEQ00000000 data, annotated contig 1655</fullName>
    </submittedName>
    <submittedName>
        <fullName evidence="4">WGS project CAEQ00000000 data, annotated contig 614</fullName>
    </submittedName>
</protein>
<evidence type="ECO:0000313" key="5">
    <source>
        <dbReference type="Proteomes" id="UP000000702"/>
    </source>
</evidence>
<dbReference type="Proteomes" id="UP000000702">
    <property type="component" value="Unassembled WGS sequence"/>
</dbReference>
<name>F9W7U5_TRYCI</name>
<dbReference type="OMA" id="AEFYETT"/>
<dbReference type="EMBL" id="CAEQ01002396">
    <property type="protein sequence ID" value="CCD16676.1"/>
    <property type="molecule type" value="Genomic_DNA"/>
</dbReference>
<dbReference type="PANTHER" id="PTHR13627">
    <property type="entry name" value="FUKUTIN RELATED PROTEIN"/>
    <property type="match status" value="1"/>
</dbReference>
<comment type="caution">
    <text evidence="3">The sequence shown here is derived from an EMBL/GenBank/DDBJ whole genome shotgun (WGS) entry which is preliminary data.</text>
</comment>
<sequence>MGKRNQKKANGAGVYWVRAAVILLIIYVAKLTISYCSSVYYDREALYQGALNCSLQVLRKHGVDHWLQNGTLLGSTRLGRLVLWDADLDIGFVRSESNEKHGALLQDLDSVCFGPRSDFILGAKYPLKIYRKCNERICAEFYEALVKDGSVITSDGISSQRELFPLKNCTVANIIAQCPHNSSFYLKEAYGNEWLTASLLDLF</sequence>
<feature type="transmembrane region" description="Helical" evidence="1">
    <location>
        <begin position="12"/>
        <end position="29"/>
    </location>
</feature>
<accession>F9W7U5</accession>
<dbReference type="Pfam" id="PF04991">
    <property type="entry name" value="LicD"/>
    <property type="match status" value="1"/>
</dbReference>
<reference evidence="5" key="1">
    <citation type="submission" date="2011-07" db="EMBL/GenBank/DDBJ databases">
        <title>Divergent evolution of antigenic variation in African trypanosomes.</title>
        <authorList>
            <person name="Jackson A.P."/>
            <person name="Berry A."/>
            <person name="Allison H.C."/>
            <person name="Burton P."/>
            <person name="Anderson J."/>
            <person name="Aslett M."/>
            <person name="Brown R."/>
            <person name="Corton N."/>
            <person name="Harris D."/>
            <person name="Hauser H."/>
            <person name="Gamble J."/>
            <person name="Gilderthorp R."/>
            <person name="McQuillan J."/>
            <person name="Quail M.A."/>
            <person name="Sanders M."/>
            <person name="Van Tonder A."/>
            <person name="Ginger M.L."/>
            <person name="Donelson J.E."/>
            <person name="Field M.C."/>
            <person name="Barry J.D."/>
            <person name="Berriman M."/>
            <person name="Hertz-Fowler C."/>
        </authorList>
    </citation>
    <scope>NUCLEOTIDE SEQUENCE [LARGE SCALE GENOMIC DNA]</scope>
    <source>
        <strain evidence="5">IL3000</strain>
    </source>
</reference>
<dbReference type="PANTHER" id="PTHR13627:SF31">
    <property type="entry name" value="RIBITOL 5-PHOSPHATE TRANSFERASE FKRP"/>
    <property type="match status" value="1"/>
</dbReference>
<organism evidence="3 5">
    <name type="scientific">Trypanosoma congolense (strain IL3000)</name>
    <dbReference type="NCBI Taxonomy" id="1068625"/>
    <lineage>
        <taxon>Eukaryota</taxon>
        <taxon>Discoba</taxon>
        <taxon>Euglenozoa</taxon>
        <taxon>Kinetoplastea</taxon>
        <taxon>Metakinetoplastina</taxon>
        <taxon>Trypanosomatida</taxon>
        <taxon>Trypanosomatidae</taxon>
        <taxon>Trypanosoma</taxon>
        <taxon>Nannomonas</taxon>
    </lineage>
</organism>
<dbReference type="VEuPathDB" id="TriTrypDB:TcIL3000_0_40360"/>
<evidence type="ECO:0000256" key="1">
    <source>
        <dbReference type="SAM" id="Phobius"/>
    </source>
</evidence>
<dbReference type="VEuPathDB" id="TriTrypDB:TcIL3000_0_15830"/>
<dbReference type="GO" id="GO:0009100">
    <property type="term" value="P:glycoprotein metabolic process"/>
    <property type="evidence" value="ECO:0007669"/>
    <property type="project" value="UniProtKB-ARBA"/>
</dbReference>
<keyword evidence="5" id="KW-1185">Reference proteome</keyword>
<feature type="domain" description="LicD/FKTN/FKRP nucleotidyltransferase" evidence="2">
    <location>
        <begin position="59"/>
        <end position="95"/>
    </location>
</feature>
<keyword evidence="1" id="KW-0472">Membrane</keyword>
<gene>
    <name evidence="4" type="ORF">TCIL3000_0_15830</name>
    <name evidence="3" type="ORF">TCIL3000_0_40360</name>
</gene>
<keyword evidence="1" id="KW-1133">Transmembrane helix</keyword>
<dbReference type="InterPro" id="IPR052613">
    <property type="entry name" value="LicD_transferase"/>
</dbReference>
<keyword evidence="1" id="KW-0812">Transmembrane</keyword>
<dbReference type="AlphaFoldDB" id="F9W7U5"/>
<evidence type="ECO:0000313" key="4">
    <source>
        <dbReference type="EMBL" id="CCD16676.1"/>
    </source>
</evidence>
<reference evidence="3 5" key="2">
    <citation type="journal article" date="2012" name="Proc. Natl. Acad. Sci. U.S.A.">
        <title>Antigenic diversity is generated by distinct evolutionary mechanisms in African trypanosome species.</title>
        <authorList>
            <person name="Jackson A.P."/>
            <person name="Berry A."/>
            <person name="Aslett M."/>
            <person name="Allison H.C."/>
            <person name="Burton P."/>
            <person name="Vavrova-Anderson J."/>
            <person name="Brown R."/>
            <person name="Browne H."/>
            <person name="Corton N."/>
            <person name="Hauser H."/>
            <person name="Gamble J."/>
            <person name="Gilderthorp R."/>
            <person name="Marcello L."/>
            <person name="McQuillan J."/>
            <person name="Otto T.D."/>
            <person name="Quail M.A."/>
            <person name="Sanders M.J."/>
            <person name="van Tonder A."/>
            <person name="Ginger M.L."/>
            <person name="Field M.C."/>
            <person name="Barry J.D."/>
            <person name="Hertz-Fowler C."/>
            <person name="Berriman M."/>
        </authorList>
    </citation>
    <scope>NUCLEOTIDE SEQUENCE [LARGE SCALE GENOMIC DNA]</scope>
    <source>
        <strain evidence="3 5">IL3000</strain>
    </source>
</reference>
<proteinExistence type="predicted"/>
<dbReference type="EMBL" id="CAEQ01001081">
    <property type="protein sequence ID" value="CCD13267.1"/>
    <property type="molecule type" value="Genomic_DNA"/>
</dbReference>